<sequence>MVNFGYHLARARGRAVRRLYARNLRGVVGRKVVPRTEIPFEVYSYSGEAALPEQVASIRSFLRHAGRPIRFTVVSDGTYTTSSLDLLKAIDPCVALSAASDWTPSDASGKLRTYLTTHPTGKQLALIMSLPAGAPTLYVDSDVLFFQGAAVLTALTNNTTAPAHYLADCQVSADERLFHGPAERENPVNTGVLFLSQKLDWQAGISRFLELEEEPNFFTNQTITHLAMHANGARPLDPQKFVLQLDDQFVYPDRYAGPAIALRHYVNPVRHKFWTSLTR</sequence>
<gene>
    <name evidence="1" type="ORF">AVDCRST_MAG42-202</name>
</gene>
<protein>
    <recommendedName>
        <fullName evidence="2">Nucleotide-diphospho-sugar transferase domain-containing protein</fullName>
    </recommendedName>
</protein>
<organism evidence="1">
    <name type="scientific">uncultured Chthoniobacterales bacterium</name>
    <dbReference type="NCBI Taxonomy" id="1836801"/>
    <lineage>
        <taxon>Bacteria</taxon>
        <taxon>Pseudomonadati</taxon>
        <taxon>Verrucomicrobiota</taxon>
        <taxon>Spartobacteria</taxon>
        <taxon>Chthoniobacterales</taxon>
        <taxon>environmental samples</taxon>
    </lineage>
</organism>
<accession>A0A6J4H4S4</accession>
<evidence type="ECO:0008006" key="2">
    <source>
        <dbReference type="Google" id="ProtNLM"/>
    </source>
</evidence>
<reference evidence="1" key="1">
    <citation type="submission" date="2020-02" db="EMBL/GenBank/DDBJ databases">
        <authorList>
            <person name="Meier V. D."/>
        </authorList>
    </citation>
    <scope>NUCLEOTIDE SEQUENCE</scope>
    <source>
        <strain evidence="1">AVDCRST_MAG42</strain>
    </source>
</reference>
<proteinExistence type="predicted"/>
<name>A0A6J4H4S4_9BACT</name>
<dbReference type="AlphaFoldDB" id="A0A6J4H4S4"/>
<evidence type="ECO:0000313" key="1">
    <source>
        <dbReference type="EMBL" id="CAA9213104.1"/>
    </source>
</evidence>
<dbReference type="EMBL" id="CADCTA010000009">
    <property type="protein sequence ID" value="CAA9213104.1"/>
    <property type="molecule type" value="Genomic_DNA"/>
</dbReference>